<evidence type="ECO:0000256" key="1">
    <source>
        <dbReference type="SAM" id="MobiDB-lite"/>
    </source>
</evidence>
<organism evidence="2 3">
    <name type="scientific">Geomonas diazotrophica</name>
    <dbReference type="NCBI Taxonomy" id="2843197"/>
    <lineage>
        <taxon>Bacteria</taxon>
        <taxon>Pseudomonadati</taxon>
        <taxon>Thermodesulfobacteriota</taxon>
        <taxon>Desulfuromonadia</taxon>
        <taxon>Geobacterales</taxon>
        <taxon>Geobacteraceae</taxon>
        <taxon>Geomonas</taxon>
    </lineage>
</organism>
<feature type="region of interest" description="Disordered" evidence="1">
    <location>
        <begin position="62"/>
        <end position="93"/>
    </location>
</feature>
<gene>
    <name evidence="2" type="ORF">KP005_12385</name>
</gene>
<dbReference type="Proteomes" id="UP000683493">
    <property type="component" value="Chromosome"/>
</dbReference>
<proteinExistence type="predicted"/>
<evidence type="ECO:0008006" key="4">
    <source>
        <dbReference type="Google" id="ProtNLM"/>
    </source>
</evidence>
<dbReference type="EMBL" id="CP076724">
    <property type="protein sequence ID" value="QWV96177.1"/>
    <property type="molecule type" value="Genomic_DNA"/>
</dbReference>
<sequence>MESYFTEKGIPYTTRDIRTDHAAHQEWRERYHGDIVPLIVFDNGKKIVDGCDVRAIERALRELEDGGRRSDGSKQGRSPNNPRQIPVRPFPLSPRERVRVRELLKAA</sequence>
<keyword evidence="3" id="KW-1185">Reference proteome</keyword>
<feature type="compositionally biased region" description="Basic and acidic residues" evidence="1">
    <location>
        <begin position="62"/>
        <end position="74"/>
    </location>
</feature>
<accession>A0ABX8JHL4</accession>
<evidence type="ECO:0000313" key="3">
    <source>
        <dbReference type="Proteomes" id="UP000683493"/>
    </source>
</evidence>
<evidence type="ECO:0000313" key="2">
    <source>
        <dbReference type="EMBL" id="QWV96177.1"/>
    </source>
</evidence>
<name>A0ABX8JHL4_9BACT</name>
<reference evidence="2 3" key="1">
    <citation type="submission" date="2021-06" db="EMBL/GenBank/DDBJ databases">
        <title>Gemonas diversity in paddy soil.</title>
        <authorList>
            <person name="Liu G."/>
        </authorList>
    </citation>
    <scope>NUCLEOTIDE SEQUENCE [LARGE SCALE GENOMIC DNA]</scope>
    <source>
        <strain evidence="2 3">RG29</strain>
    </source>
</reference>
<protein>
    <recommendedName>
        <fullName evidence="4">Glutaredoxin</fullName>
    </recommendedName>
</protein>